<evidence type="ECO:0008006" key="3">
    <source>
        <dbReference type="Google" id="ProtNLM"/>
    </source>
</evidence>
<reference evidence="2" key="1">
    <citation type="submission" date="2010-01" db="EMBL/GenBank/DDBJ databases">
        <title>Genome fragments of uncultured bacteria from the North Pacific subtropical Gyre.</title>
        <authorList>
            <person name="Pham V.D."/>
            <person name="Delong E.F."/>
        </authorList>
    </citation>
    <scope>NUCLEOTIDE SEQUENCE</scope>
</reference>
<evidence type="ECO:0000256" key="1">
    <source>
        <dbReference type="SAM" id="SignalP"/>
    </source>
</evidence>
<accession>E7C6W8</accession>
<keyword evidence="1" id="KW-0732">Signal</keyword>
<feature type="chain" id="PRO_5003218101" description="GWxTD domain-containing protein" evidence="1">
    <location>
        <begin position="28"/>
        <end position="351"/>
    </location>
</feature>
<protein>
    <recommendedName>
        <fullName evidence="3">GWxTD domain-containing protein</fullName>
    </recommendedName>
</protein>
<sequence length="351" mass="38431">MKHVPLSTWAGACCLTVALLVSAPVTAQDVADFEDWQVAEMRSLVNAVNAARMGQGAVGEEAVQILPSYMKGIDGNTYAPYTLILGPSLVTKPSIVTYVAMTAVGELPDADGLLPVAPFEDAFYSPVSAGAQEIRLNRALQAPGGEYDMYVAIRDSEDGDAPIERIMNPRTGQPETVAFAPRIILKRERITVPDLWNDELQTSTIFLAEQIEPLTEPPTPEELNLFPYTIGTTRIIPKLDSSYAKDGVLGFVFLIYNTGHDDGMPDVTVDYDFHQVTASGEEFYNRTSPQELSNRTLPDIFDVTEGFQLVTGQNIPLASFPAGDYRLEIKVTDKEDSNEISKDLLFTVEEG</sequence>
<name>E7C6W8_9BACT</name>
<dbReference type="AlphaFoldDB" id="E7C6W8"/>
<feature type="signal peptide" evidence="1">
    <location>
        <begin position="1"/>
        <end position="27"/>
    </location>
</feature>
<evidence type="ECO:0000313" key="2">
    <source>
        <dbReference type="EMBL" id="ADI23192.1"/>
    </source>
</evidence>
<dbReference type="EMBL" id="GU568008">
    <property type="protein sequence ID" value="ADI23192.1"/>
    <property type="molecule type" value="Genomic_DNA"/>
</dbReference>
<proteinExistence type="predicted"/>
<organism evidence="2">
    <name type="scientific">uncultured Gemmatimonadales bacterium HF0770_11C06</name>
    <dbReference type="NCBI Taxonomy" id="723616"/>
    <lineage>
        <taxon>Bacteria</taxon>
        <taxon>Pseudomonadati</taxon>
        <taxon>Gemmatimonadota</taxon>
        <taxon>Gemmatimonadia</taxon>
        <taxon>Gemmatimonadales</taxon>
        <taxon>environmental samples</taxon>
    </lineage>
</organism>